<dbReference type="SMART" id="SM00327">
    <property type="entry name" value="VWA"/>
    <property type="match status" value="1"/>
</dbReference>
<evidence type="ECO:0000313" key="2">
    <source>
        <dbReference type="EMBL" id="PKF34727.1"/>
    </source>
</evidence>
<dbReference type="PROSITE" id="PS50234">
    <property type="entry name" value="VWFA"/>
    <property type="match status" value="1"/>
</dbReference>
<comment type="caution">
    <text evidence="2">The sequence shown here is derived from an EMBL/GenBank/DDBJ whole genome shotgun (WGS) entry which is preliminary data.</text>
</comment>
<dbReference type="EMBL" id="PISJ01000010">
    <property type="protein sequence ID" value="PKF34727.1"/>
    <property type="molecule type" value="Genomic_DNA"/>
</dbReference>
<dbReference type="InterPro" id="IPR002035">
    <property type="entry name" value="VWF_A"/>
</dbReference>
<dbReference type="AlphaFoldDB" id="A0A2N0WH21"/>
<name>A0A2N0WH21_9GAMM</name>
<evidence type="ECO:0000259" key="1">
    <source>
        <dbReference type="PROSITE" id="PS50234"/>
    </source>
</evidence>
<dbReference type="InterPro" id="IPR036465">
    <property type="entry name" value="vWFA_dom_sf"/>
</dbReference>
<feature type="domain" description="VWFA" evidence="1">
    <location>
        <begin position="5"/>
        <end position="179"/>
    </location>
</feature>
<dbReference type="RefSeq" id="WP_101235946.1">
    <property type="nucleotide sequence ID" value="NZ_PISJ01000010.1"/>
</dbReference>
<dbReference type="Gene3D" id="3.40.50.410">
    <property type="entry name" value="von Willebrand factor, type A domain"/>
    <property type="match status" value="1"/>
</dbReference>
<dbReference type="Pfam" id="PF15616">
    <property type="entry name" value="TerY_C"/>
    <property type="match status" value="1"/>
</dbReference>
<dbReference type="SUPFAM" id="SSF53300">
    <property type="entry name" value="vWA-like"/>
    <property type="match status" value="1"/>
</dbReference>
<dbReference type="Proteomes" id="UP000233553">
    <property type="component" value="Unassembled WGS sequence"/>
</dbReference>
<dbReference type="PANTHER" id="PTHR24020:SF20">
    <property type="entry name" value="PH DOMAIN-CONTAINING PROTEIN"/>
    <property type="match status" value="1"/>
</dbReference>
<reference evidence="2 3" key="1">
    <citation type="submission" date="2017-12" db="EMBL/GenBank/DDBJ databases">
        <title>Draft Genome sequences of multiple microbial strains isolated from spacecraft associated surfaces.</title>
        <authorList>
            <person name="Seuylemezian A."/>
            <person name="Vaishampayan P."/>
            <person name="Venkateswaran K."/>
        </authorList>
    </citation>
    <scope>NUCLEOTIDE SEQUENCE [LARGE SCALE GENOMIC DNA]</scope>
    <source>
        <strain evidence="2 3">2P01AA</strain>
    </source>
</reference>
<dbReference type="InterPro" id="IPR028274">
    <property type="entry name" value="TerY-C"/>
</dbReference>
<sequence length="352" mass="40461">MRRLPVFFVLDCSESMAGQNIQQMQQGIQLIMQQLRQDPYALETVYVSVIAFAGIVRTLVPLVEVFAYYPAKLPLGGGTHLGKALEHLMNEFDRHLIKTTEQTKGDWKPIVYLFTDGRPTDECKDAIYRWQKKYARRCTLIALGMGKNVDYATLKQLTEHCIAFDELNEQDFKKFFQWISASVVAQSKSIGDGQQQEHLPPIDERYMRLVKDLPAKKTLVDENCVTFVGRCGKLNRPYLMKFEREIQYQAPQDLNINLNLYHFQLTECCKIDEDYFTWSDQTQHQQQVNTTLLQGTPECPHCLAETAFAMCGCGQLMCYDGFSEDVTCPWCRRQVSFGYGGMDGFDVQRGRG</sequence>
<dbReference type="PANTHER" id="PTHR24020">
    <property type="entry name" value="COLLAGEN ALPHA"/>
    <property type="match status" value="1"/>
</dbReference>
<gene>
    <name evidence="2" type="ORF">CW311_06055</name>
</gene>
<accession>A0A2N0WH21</accession>
<organism evidence="2 3">
    <name type="scientific">Acinetobacter proteolyticus</name>
    <dbReference type="NCBI Taxonomy" id="1776741"/>
    <lineage>
        <taxon>Bacteria</taxon>
        <taxon>Pseudomonadati</taxon>
        <taxon>Pseudomonadota</taxon>
        <taxon>Gammaproteobacteria</taxon>
        <taxon>Moraxellales</taxon>
        <taxon>Moraxellaceae</taxon>
        <taxon>Acinetobacter</taxon>
    </lineage>
</organism>
<dbReference type="InterPro" id="IPR050525">
    <property type="entry name" value="ECM_Assembly_Org"/>
</dbReference>
<proteinExistence type="predicted"/>
<dbReference type="Pfam" id="PF00092">
    <property type="entry name" value="VWA"/>
    <property type="match status" value="1"/>
</dbReference>
<protein>
    <recommendedName>
        <fullName evidence="1">VWFA domain-containing protein</fullName>
    </recommendedName>
</protein>
<evidence type="ECO:0000313" key="3">
    <source>
        <dbReference type="Proteomes" id="UP000233553"/>
    </source>
</evidence>